<gene>
    <name evidence="5" type="ORF">C41B8_16714</name>
</gene>
<dbReference type="GO" id="GO:0003700">
    <property type="term" value="F:DNA-binding transcription factor activity"/>
    <property type="evidence" value="ECO:0007669"/>
    <property type="project" value="InterPro"/>
</dbReference>
<dbReference type="PROSITE" id="PS01124">
    <property type="entry name" value="HTH_ARAC_FAMILY_2"/>
    <property type="match status" value="1"/>
</dbReference>
<dbReference type="PANTHER" id="PTHR46796:SF2">
    <property type="entry name" value="TRANSCRIPTIONAL REGULATORY PROTEIN"/>
    <property type="match status" value="1"/>
</dbReference>
<dbReference type="STRING" id="1304275.C41B8_16714"/>
<sequence length="286" mass="31900">MTMAQTFATTNDWIELNRDHATGIETLRAHFEGHAYDPHWHDVYLFGTTEAGVQQFRCRGRQNVSTPGQAFLLAPGEIHDGNAPEAGGFTYRTMYIEPAWFDAWLERLADDAPASVEPTFNATLAGDPRLVAAIDRAVGALHEREPRMAREAALDDLLLALGRHVNWRLPATAPDDPPMLARSARDYLHAHVGEDVGLDDLAAALGVSRFRVSRAFKTAYGMPPHAYLVQLRVVRARRRLMAGDEPAEIAAALGFADQSHLGRWFRRAYRLSPAAYRRRCTNITDD</sequence>
<feature type="domain" description="HTH araC/xylS-type" evidence="4">
    <location>
        <begin position="182"/>
        <end position="279"/>
    </location>
</feature>
<dbReference type="SUPFAM" id="SSF46689">
    <property type="entry name" value="Homeodomain-like"/>
    <property type="match status" value="2"/>
</dbReference>
<reference evidence="5 6" key="1">
    <citation type="submission" date="2013-03" db="EMBL/GenBank/DDBJ databases">
        <title>Salinisphaera hydrothermalis C41B8 Genome Sequencing.</title>
        <authorList>
            <person name="Li C."/>
            <person name="Lai Q."/>
            <person name="Shao Z."/>
        </authorList>
    </citation>
    <scope>NUCLEOTIDE SEQUENCE [LARGE SCALE GENOMIC DNA]</scope>
    <source>
        <strain evidence="5 6">C41B8</strain>
    </source>
</reference>
<organism evidence="5 6">
    <name type="scientific">Salinisphaera hydrothermalis (strain C41B8)</name>
    <dbReference type="NCBI Taxonomy" id="1304275"/>
    <lineage>
        <taxon>Bacteria</taxon>
        <taxon>Pseudomonadati</taxon>
        <taxon>Pseudomonadota</taxon>
        <taxon>Gammaproteobacteria</taxon>
        <taxon>Salinisphaerales</taxon>
        <taxon>Salinisphaeraceae</taxon>
        <taxon>Salinisphaera</taxon>
    </lineage>
</organism>
<keyword evidence="6" id="KW-1185">Reference proteome</keyword>
<dbReference type="InterPro" id="IPR003313">
    <property type="entry name" value="AraC-bd"/>
</dbReference>
<proteinExistence type="predicted"/>
<protein>
    <submittedName>
        <fullName evidence="5">AraC family transcriptional regulator</fullName>
    </submittedName>
</protein>
<evidence type="ECO:0000256" key="2">
    <source>
        <dbReference type="ARBA" id="ARBA00023125"/>
    </source>
</evidence>
<comment type="caution">
    <text evidence="5">The sequence shown here is derived from an EMBL/GenBank/DDBJ whole genome shotgun (WGS) entry which is preliminary data.</text>
</comment>
<dbReference type="Gene3D" id="1.10.10.60">
    <property type="entry name" value="Homeodomain-like"/>
    <property type="match status" value="1"/>
</dbReference>
<dbReference type="Proteomes" id="UP000028302">
    <property type="component" value="Unassembled WGS sequence"/>
</dbReference>
<dbReference type="Pfam" id="PF12833">
    <property type="entry name" value="HTH_18"/>
    <property type="match status" value="1"/>
</dbReference>
<evidence type="ECO:0000313" key="5">
    <source>
        <dbReference type="EMBL" id="KEZ76075.1"/>
    </source>
</evidence>
<dbReference type="PATRIC" id="fig|1304275.5.peg.3423"/>
<evidence type="ECO:0000259" key="4">
    <source>
        <dbReference type="PROSITE" id="PS01124"/>
    </source>
</evidence>
<dbReference type="SUPFAM" id="SSF51215">
    <property type="entry name" value="Regulatory protein AraC"/>
    <property type="match status" value="1"/>
</dbReference>
<dbReference type="InterPro" id="IPR037923">
    <property type="entry name" value="HTH-like"/>
</dbReference>
<dbReference type="eggNOG" id="COG2207">
    <property type="taxonomic scope" value="Bacteria"/>
</dbReference>
<keyword evidence="3" id="KW-0804">Transcription</keyword>
<evidence type="ECO:0000256" key="1">
    <source>
        <dbReference type="ARBA" id="ARBA00023015"/>
    </source>
</evidence>
<dbReference type="Pfam" id="PF02311">
    <property type="entry name" value="AraC_binding"/>
    <property type="match status" value="1"/>
</dbReference>
<dbReference type="EMBL" id="APNK01000040">
    <property type="protein sequence ID" value="KEZ76075.1"/>
    <property type="molecule type" value="Genomic_DNA"/>
</dbReference>
<dbReference type="PANTHER" id="PTHR46796">
    <property type="entry name" value="HTH-TYPE TRANSCRIPTIONAL ACTIVATOR RHAS-RELATED"/>
    <property type="match status" value="1"/>
</dbReference>
<keyword evidence="1" id="KW-0805">Transcription regulation</keyword>
<evidence type="ECO:0000256" key="3">
    <source>
        <dbReference type="ARBA" id="ARBA00023163"/>
    </source>
</evidence>
<evidence type="ECO:0000313" key="6">
    <source>
        <dbReference type="Proteomes" id="UP000028302"/>
    </source>
</evidence>
<dbReference type="GO" id="GO:0043565">
    <property type="term" value="F:sequence-specific DNA binding"/>
    <property type="evidence" value="ECO:0007669"/>
    <property type="project" value="InterPro"/>
</dbReference>
<dbReference type="InterPro" id="IPR050204">
    <property type="entry name" value="AraC_XylS_family_regulators"/>
</dbReference>
<dbReference type="AlphaFoldDB" id="A0A084IH91"/>
<name>A0A084IH91_SALHC</name>
<dbReference type="SMART" id="SM00342">
    <property type="entry name" value="HTH_ARAC"/>
    <property type="match status" value="1"/>
</dbReference>
<keyword evidence="2" id="KW-0238">DNA-binding</keyword>
<dbReference type="InterPro" id="IPR018060">
    <property type="entry name" value="HTH_AraC"/>
</dbReference>
<dbReference type="InterPro" id="IPR009057">
    <property type="entry name" value="Homeodomain-like_sf"/>
</dbReference>
<accession>A0A084IH91</accession>